<feature type="transmembrane region" description="Helical" evidence="6">
    <location>
        <begin position="146"/>
        <end position="177"/>
    </location>
</feature>
<evidence type="ECO:0000313" key="7">
    <source>
        <dbReference type="EMBL" id="KAK8885529.1"/>
    </source>
</evidence>
<name>A0ABR2K375_9EUKA</name>
<evidence type="ECO:0000256" key="6">
    <source>
        <dbReference type="SAM" id="Phobius"/>
    </source>
</evidence>
<dbReference type="InterPro" id="IPR007273">
    <property type="entry name" value="SCAMP"/>
</dbReference>
<protein>
    <recommendedName>
        <fullName evidence="9">Transmembrane protein</fullName>
    </recommendedName>
</protein>
<evidence type="ECO:0000256" key="1">
    <source>
        <dbReference type="ARBA" id="ARBA00004141"/>
    </source>
</evidence>
<accession>A0ABR2K375</accession>
<dbReference type="Pfam" id="PF04144">
    <property type="entry name" value="SCAMP"/>
    <property type="match status" value="1"/>
</dbReference>
<keyword evidence="3 6" id="KW-1133">Transmembrane helix</keyword>
<dbReference type="EMBL" id="JAPFFF010000007">
    <property type="protein sequence ID" value="KAK8885529.1"/>
    <property type="molecule type" value="Genomic_DNA"/>
</dbReference>
<sequence>MEPKSTFSNPFDSAINVSGEGLEPSSLENLSRESEKSQNENESNPNFPSFYPLFYHNISFEIPPKRMFTVKLNFFTAISITLSLLFSFVGSLFSFLITTCKELTCFNVGKEIFLSFVNCVLGTTLLFYNQYYPFYVSMRNETSNNALLVVQVVVIFVLLINFIGIPGTGSIGIVYLYASFESGTVVNQFFGFVATLWHLVNLLLEIAVFFLMRPLFKTSRNASQRVHLNT</sequence>
<dbReference type="Proteomes" id="UP001470230">
    <property type="component" value="Unassembled WGS sequence"/>
</dbReference>
<keyword evidence="4 6" id="KW-0472">Membrane</keyword>
<feature type="transmembrane region" description="Helical" evidence="6">
    <location>
        <begin position="74"/>
        <end position="97"/>
    </location>
</feature>
<evidence type="ECO:0000256" key="5">
    <source>
        <dbReference type="SAM" id="MobiDB-lite"/>
    </source>
</evidence>
<evidence type="ECO:0000313" key="8">
    <source>
        <dbReference type="Proteomes" id="UP001470230"/>
    </source>
</evidence>
<proteinExistence type="predicted"/>
<dbReference type="PANTHER" id="PTHR10687">
    <property type="entry name" value="SECRETORY CARRIER-ASSOCIATED MEMBRANE PROTEIN SCAMP"/>
    <property type="match status" value="1"/>
</dbReference>
<feature type="compositionally biased region" description="Polar residues" evidence="5">
    <location>
        <begin position="1"/>
        <end position="11"/>
    </location>
</feature>
<comment type="caution">
    <text evidence="7">The sequence shown here is derived from an EMBL/GenBank/DDBJ whole genome shotgun (WGS) entry which is preliminary data.</text>
</comment>
<feature type="compositionally biased region" description="Basic and acidic residues" evidence="5">
    <location>
        <begin position="30"/>
        <end position="39"/>
    </location>
</feature>
<evidence type="ECO:0008006" key="9">
    <source>
        <dbReference type="Google" id="ProtNLM"/>
    </source>
</evidence>
<keyword evidence="8" id="KW-1185">Reference proteome</keyword>
<feature type="transmembrane region" description="Helical" evidence="6">
    <location>
        <begin position="189"/>
        <end position="211"/>
    </location>
</feature>
<reference evidence="7 8" key="1">
    <citation type="submission" date="2024-04" db="EMBL/GenBank/DDBJ databases">
        <title>Tritrichomonas musculus Genome.</title>
        <authorList>
            <person name="Alves-Ferreira E."/>
            <person name="Grigg M."/>
            <person name="Lorenzi H."/>
            <person name="Galac M."/>
        </authorList>
    </citation>
    <scope>NUCLEOTIDE SEQUENCE [LARGE SCALE GENOMIC DNA]</scope>
    <source>
        <strain evidence="7 8">EAF2021</strain>
    </source>
</reference>
<gene>
    <name evidence="7" type="ORF">M9Y10_040978</name>
</gene>
<evidence type="ECO:0000256" key="2">
    <source>
        <dbReference type="ARBA" id="ARBA00022692"/>
    </source>
</evidence>
<keyword evidence="2 6" id="KW-0812">Transmembrane</keyword>
<feature type="region of interest" description="Disordered" evidence="5">
    <location>
        <begin position="1"/>
        <end position="44"/>
    </location>
</feature>
<evidence type="ECO:0000256" key="4">
    <source>
        <dbReference type="ARBA" id="ARBA00023136"/>
    </source>
</evidence>
<organism evidence="7 8">
    <name type="scientific">Tritrichomonas musculus</name>
    <dbReference type="NCBI Taxonomy" id="1915356"/>
    <lineage>
        <taxon>Eukaryota</taxon>
        <taxon>Metamonada</taxon>
        <taxon>Parabasalia</taxon>
        <taxon>Tritrichomonadida</taxon>
        <taxon>Tritrichomonadidae</taxon>
        <taxon>Tritrichomonas</taxon>
    </lineage>
</organism>
<evidence type="ECO:0000256" key="3">
    <source>
        <dbReference type="ARBA" id="ARBA00022989"/>
    </source>
</evidence>
<dbReference type="PANTHER" id="PTHR10687:SF2">
    <property type="entry name" value="SECRETORY CARRIER-ASSOCIATED MEMBRANE PROTEIN"/>
    <property type="match status" value="1"/>
</dbReference>
<feature type="transmembrane region" description="Helical" evidence="6">
    <location>
        <begin position="112"/>
        <end position="134"/>
    </location>
</feature>
<comment type="subcellular location">
    <subcellularLocation>
        <location evidence="1">Membrane</location>
        <topology evidence="1">Multi-pass membrane protein</topology>
    </subcellularLocation>
</comment>